<reference evidence="1 2" key="1">
    <citation type="journal article" date="2018" name="Nat. Biotechnol.">
        <title>A standardized bacterial taxonomy based on genome phylogeny substantially revises the tree of life.</title>
        <authorList>
            <person name="Parks D.H."/>
            <person name="Chuvochina M."/>
            <person name="Waite D.W."/>
            <person name="Rinke C."/>
            <person name="Skarshewski A."/>
            <person name="Chaumeil P.A."/>
            <person name="Hugenholtz P."/>
        </authorList>
    </citation>
    <scope>NUCLEOTIDE SEQUENCE [LARGE SCALE GENOMIC DNA]</scope>
    <source>
        <strain evidence="1">UBA10227</strain>
    </source>
</reference>
<evidence type="ECO:0008006" key="3">
    <source>
        <dbReference type="Google" id="ProtNLM"/>
    </source>
</evidence>
<sequence>MKNLLLIASLILLGSCSSDDSDSESQNNAPSGTLIKIEFYYPQTDILSSNTYFFNKEGKVVSTRGNSVTSTEYAEYTTTFSYNSNGQIWKSSTTYEGSIDYTEFTFNNGLIIESLRHRNNGDVLRTLYNYNDDNQLINKQHFNANNEETATTNITFNSNGNIENTHYERTFGTEIRDYTYEYDTYNNPQKKLFENQELNSVVGNSFNNITSAILLSNSGSGNTEIIIEYTYNESGYPSTSNEYVDGDLETQVTYTYME</sequence>
<accession>A0A3D6BNN8</accession>
<dbReference type="PROSITE" id="PS51257">
    <property type="entry name" value="PROKAR_LIPOPROTEIN"/>
    <property type="match status" value="1"/>
</dbReference>
<protein>
    <recommendedName>
        <fullName evidence="3">DUF4595 domain-containing protein</fullName>
    </recommendedName>
</protein>
<evidence type="ECO:0000313" key="1">
    <source>
        <dbReference type="EMBL" id="HCY80484.1"/>
    </source>
</evidence>
<proteinExistence type="predicted"/>
<name>A0A3D6BNN8_9FLAO</name>
<dbReference type="Proteomes" id="UP000263268">
    <property type="component" value="Unassembled WGS sequence"/>
</dbReference>
<dbReference type="Gene3D" id="2.180.10.10">
    <property type="entry name" value="RHS repeat-associated core"/>
    <property type="match status" value="1"/>
</dbReference>
<dbReference type="EMBL" id="DPRK01000031">
    <property type="protein sequence ID" value="HCY80484.1"/>
    <property type="molecule type" value="Genomic_DNA"/>
</dbReference>
<organism evidence="1 2">
    <name type="scientific">Xanthomarina gelatinilytica</name>
    <dbReference type="NCBI Taxonomy" id="1137281"/>
    <lineage>
        <taxon>Bacteria</taxon>
        <taxon>Pseudomonadati</taxon>
        <taxon>Bacteroidota</taxon>
        <taxon>Flavobacteriia</taxon>
        <taxon>Flavobacteriales</taxon>
        <taxon>Flavobacteriaceae</taxon>
        <taxon>Xanthomarina</taxon>
    </lineage>
</organism>
<comment type="caution">
    <text evidence="1">The sequence shown here is derived from an EMBL/GenBank/DDBJ whole genome shotgun (WGS) entry which is preliminary data.</text>
</comment>
<dbReference type="AlphaFoldDB" id="A0A3D6BNN8"/>
<evidence type="ECO:0000313" key="2">
    <source>
        <dbReference type="Proteomes" id="UP000263268"/>
    </source>
</evidence>
<gene>
    <name evidence="1" type="ORF">DHV22_02205</name>
</gene>